<comment type="subcellular location">
    <subcellularLocation>
        <location evidence="1">Membrane</location>
        <topology evidence="1">Single-pass type I membrane protein</topology>
    </subcellularLocation>
</comment>
<dbReference type="Gene3D" id="2.60.40.10">
    <property type="entry name" value="Immunoglobulins"/>
    <property type="match status" value="4"/>
</dbReference>
<feature type="domain" description="Ig-like" evidence="5">
    <location>
        <begin position="141"/>
        <end position="222"/>
    </location>
</feature>
<evidence type="ECO:0000313" key="6">
    <source>
        <dbReference type="EMBL" id="EDO30394.1"/>
    </source>
</evidence>
<organism evidence="6 7">
    <name type="scientific">Nematostella vectensis</name>
    <name type="common">Starlet sea anemone</name>
    <dbReference type="NCBI Taxonomy" id="45351"/>
    <lineage>
        <taxon>Eukaryota</taxon>
        <taxon>Metazoa</taxon>
        <taxon>Cnidaria</taxon>
        <taxon>Anthozoa</taxon>
        <taxon>Hexacorallia</taxon>
        <taxon>Actiniaria</taxon>
        <taxon>Edwardsiidae</taxon>
        <taxon>Nematostella</taxon>
    </lineage>
</organism>
<dbReference type="SUPFAM" id="SSF48726">
    <property type="entry name" value="Immunoglobulin"/>
    <property type="match status" value="6"/>
</dbReference>
<dbReference type="PROSITE" id="PS50835">
    <property type="entry name" value="IG_LIKE"/>
    <property type="match status" value="4"/>
</dbReference>
<dbReference type="GO" id="GO:0005886">
    <property type="term" value="C:plasma membrane"/>
    <property type="evidence" value="ECO:0000318"/>
    <property type="project" value="GO_Central"/>
</dbReference>
<dbReference type="InterPro" id="IPR003599">
    <property type="entry name" value="Ig_sub"/>
</dbReference>
<gene>
    <name evidence="6" type="ORF">NEMVEDRAFT_v1g220644</name>
</gene>
<keyword evidence="4" id="KW-0325">Glycoprotein</keyword>
<feature type="domain" description="Ig-like" evidence="5">
    <location>
        <begin position="567"/>
        <end position="645"/>
    </location>
</feature>
<dbReference type="PhylomeDB" id="A7T0X2"/>
<dbReference type="SMART" id="SM00408">
    <property type="entry name" value="IGc2"/>
    <property type="match status" value="3"/>
</dbReference>
<protein>
    <recommendedName>
        <fullName evidence="5">Ig-like domain-containing protein</fullName>
    </recommendedName>
</protein>
<dbReference type="InterPro" id="IPR051116">
    <property type="entry name" value="Surface_Rcpt/Adhesion_Mol"/>
</dbReference>
<dbReference type="InterPro" id="IPR013783">
    <property type="entry name" value="Ig-like_fold"/>
</dbReference>
<feature type="domain" description="Ig-like" evidence="5">
    <location>
        <begin position="398"/>
        <end position="476"/>
    </location>
</feature>
<dbReference type="InterPro" id="IPR007110">
    <property type="entry name" value="Ig-like_dom"/>
</dbReference>
<feature type="domain" description="Ig-like" evidence="5">
    <location>
        <begin position="227"/>
        <end position="307"/>
    </location>
</feature>
<accession>A7T0X2</accession>
<evidence type="ECO:0000256" key="3">
    <source>
        <dbReference type="ARBA" id="ARBA00022989"/>
    </source>
</evidence>
<evidence type="ECO:0000313" key="7">
    <source>
        <dbReference type="Proteomes" id="UP000001593"/>
    </source>
</evidence>
<dbReference type="InterPro" id="IPR003598">
    <property type="entry name" value="Ig_sub2"/>
</dbReference>
<evidence type="ECO:0000256" key="1">
    <source>
        <dbReference type="ARBA" id="ARBA00004479"/>
    </source>
</evidence>
<dbReference type="eggNOG" id="KOG0613">
    <property type="taxonomic scope" value="Eukaryota"/>
</dbReference>
<dbReference type="PANTHER" id="PTHR11973:SF21">
    <property type="entry name" value="IG-LIKE DOMAIN-CONTAINING PROTEIN"/>
    <property type="match status" value="1"/>
</dbReference>
<evidence type="ECO:0000256" key="4">
    <source>
        <dbReference type="ARBA" id="ARBA00023180"/>
    </source>
</evidence>
<sequence length="648" mass="70181">MADNFNTHVECAPEDTWLWQYNTSVCFNDGENATLTWRVTLNPGESYLNAKINQVDTVGGISRVMYTKTGPDSAFSHRTMGLSVVTDSSGSRPVVSMIFTLANLSSTVDGFGAFYLRCDLNTLPDGTFDGRDTLLQVQDKPENTSLEANSSSGCVGDVILLNCSAAGKPNNISYTLYRNGTEFASQMHGQIVLPLNTSDVTIFTCVPSNEAGDGYNKSITVSVKEPPKITGFTPPQTVVEGSNFTIRCNVSGTAPLKIAVSHPNGSVLTNSGIYTFSPITRRDVGTYTCTVNNGNECSNDTNTTSITVNYKPENTTLIPNEHIGCVRDVVSLNCSALANPDNINYTLYRNDTALASNMNGKFVVSLNASGLSIFKCVPSNEVGDGENKSGFFTVKDPPRITSFTSPQIEVEGSDVTMRCIASGTAPLRVAIFHPNGSVLTNTGSYTFSPITRRDGGTYTCTVNNGNECPAYTRTTSITVIYKPEKTSLTRLESSYCLGTSVYFNCTARGEPDDVHYSLFVNKTLLIEKSNGVFNLTLNTLGTHEYTCVPNNTAGIGQKNTFSIDVQEKIEFVNISAPMVKRGVPFTLECTTNVVRPVSITWYKNSEWFSSNRSLIFSGSLNDTGSYSCLAESACNTKQSERVNITVTC</sequence>
<evidence type="ECO:0000259" key="5">
    <source>
        <dbReference type="PROSITE" id="PS50835"/>
    </source>
</evidence>
<dbReference type="Pfam" id="PF13895">
    <property type="entry name" value="Ig_2"/>
    <property type="match status" value="4"/>
</dbReference>
<name>A7T0X2_NEMVE</name>
<keyword evidence="3" id="KW-0472">Membrane</keyword>
<keyword evidence="2" id="KW-0812">Transmembrane</keyword>
<dbReference type="EMBL" id="DS470056">
    <property type="protein sequence ID" value="EDO30394.1"/>
    <property type="molecule type" value="Genomic_DNA"/>
</dbReference>
<dbReference type="AlphaFoldDB" id="A7T0X2"/>
<keyword evidence="3" id="KW-1133">Transmembrane helix</keyword>
<reference evidence="6 7" key="1">
    <citation type="journal article" date="2007" name="Science">
        <title>Sea anemone genome reveals ancestral eumetazoan gene repertoire and genomic organization.</title>
        <authorList>
            <person name="Putnam N.H."/>
            <person name="Srivastava M."/>
            <person name="Hellsten U."/>
            <person name="Dirks B."/>
            <person name="Chapman J."/>
            <person name="Salamov A."/>
            <person name="Terry A."/>
            <person name="Shapiro H."/>
            <person name="Lindquist E."/>
            <person name="Kapitonov V.V."/>
            <person name="Jurka J."/>
            <person name="Genikhovich G."/>
            <person name="Grigoriev I.V."/>
            <person name="Lucas S.M."/>
            <person name="Steele R.E."/>
            <person name="Finnerty J.R."/>
            <person name="Technau U."/>
            <person name="Martindale M.Q."/>
            <person name="Rokhsar D.S."/>
        </authorList>
    </citation>
    <scope>NUCLEOTIDE SEQUENCE [LARGE SCALE GENOMIC DNA]</scope>
    <source>
        <strain evidence="7">CH2 X CH6</strain>
    </source>
</reference>
<dbReference type="Proteomes" id="UP000001593">
    <property type="component" value="Unassembled WGS sequence"/>
</dbReference>
<dbReference type="Pfam" id="PF13927">
    <property type="entry name" value="Ig_3"/>
    <property type="match status" value="2"/>
</dbReference>
<dbReference type="HOGENOM" id="CLU_422942_0_0_1"/>
<keyword evidence="7" id="KW-1185">Reference proteome</keyword>
<evidence type="ECO:0000256" key="2">
    <source>
        <dbReference type="ARBA" id="ARBA00022692"/>
    </source>
</evidence>
<proteinExistence type="predicted"/>
<dbReference type="InParanoid" id="A7T0X2"/>
<dbReference type="PANTHER" id="PTHR11973">
    <property type="entry name" value="CELL SURFACE GLYCOPROTEIN MUC18-RELATED"/>
    <property type="match status" value="1"/>
</dbReference>
<dbReference type="InterPro" id="IPR036179">
    <property type="entry name" value="Ig-like_dom_sf"/>
</dbReference>
<dbReference type="SMART" id="SM00409">
    <property type="entry name" value="IG"/>
    <property type="match status" value="4"/>
</dbReference>